<keyword evidence="3" id="KW-1185">Reference proteome</keyword>
<dbReference type="AlphaFoldDB" id="A0A239NWU2"/>
<dbReference type="RefSeq" id="WP_089212712.1">
    <property type="nucleotide sequence ID" value="NZ_FZOD01000072.1"/>
</dbReference>
<feature type="region of interest" description="Disordered" evidence="1">
    <location>
        <begin position="310"/>
        <end position="330"/>
    </location>
</feature>
<feature type="compositionally biased region" description="Low complexity" evidence="1">
    <location>
        <begin position="315"/>
        <end position="330"/>
    </location>
</feature>
<dbReference type="GO" id="GO:0055070">
    <property type="term" value="P:copper ion homeostasis"/>
    <property type="evidence" value="ECO:0007669"/>
    <property type="project" value="InterPro"/>
</dbReference>
<dbReference type="Pfam" id="PF11382">
    <property type="entry name" value="MctB"/>
    <property type="match status" value="1"/>
</dbReference>
<evidence type="ECO:0000256" key="1">
    <source>
        <dbReference type="SAM" id="MobiDB-lite"/>
    </source>
</evidence>
<organism evidence="2 3">
    <name type="scientific">Streptosporangium subroseum</name>
    <dbReference type="NCBI Taxonomy" id="106412"/>
    <lineage>
        <taxon>Bacteria</taxon>
        <taxon>Bacillati</taxon>
        <taxon>Actinomycetota</taxon>
        <taxon>Actinomycetes</taxon>
        <taxon>Streptosporangiales</taxon>
        <taxon>Streptosporangiaceae</taxon>
        <taxon>Streptosporangium</taxon>
    </lineage>
</organism>
<dbReference type="Proteomes" id="UP000198282">
    <property type="component" value="Unassembled WGS sequence"/>
</dbReference>
<name>A0A239NWU2_9ACTN</name>
<sequence>MIDFRYHLVSIVAIFLALSVGIVLGTTLLKEPAIDAAETLANQLREGNTALRDDLQVLQKRGAANDAVILADTPKLVKDELIGKRVVIVESPGTTATMREAVQQVILEAGATVTGRVALADRYVDVSQSAFVDKLATAAKPAEMIFPVAGTAYDKAAAVLASAILTSDPAQVGKEDPAAAEVLDAFQRGGLLTVTDKPAEHADLAVLTAPAEPYVGETAAEQASAAEQAGAIVAMALGLDEAGQGAVLVGPQSAAAAGGTITALREDTSFEERVSTVDTADMPAGRVVVVYALREQLSGLAGQYGIGPGASGVEPSATPAPTATTATSGG</sequence>
<protein>
    <submittedName>
        <fullName evidence="2">Copper transport outer membrane protein, MctB</fullName>
    </submittedName>
</protein>
<evidence type="ECO:0000313" key="3">
    <source>
        <dbReference type="Proteomes" id="UP000198282"/>
    </source>
</evidence>
<gene>
    <name evidence="2" type="ORF">SAMN05216276_107238</name>
</gene>
<dbReference type="OrthoDB" id="4350157at2"/>
<dbReference type="GO" id="GO:0016020">
    <property type="term" value="C:membrane"/>
    <property type="evidence" value="ECO:0007669"/>
    <property type="project" value="InterPro"/>
</dbReference>
<accession>A0A239NWU2</accession>
<dbReference type="EMBL" id="FZOD01000072">
    <property type="protein sequence ID" value="SNT59326.1"/>
    <property type="molecule type" value="Genomic_DNA"/>
</dbReference>
<evidence type="ECO:0000313" key="2">
    <source>
        <dbReference type="EMBL" id="SNT59326.1"/>
    </source>
</evidence>
<dbReference type="InterPro" id="IPR021522">
    <property type="entry name" value="MctB"/>
</dbReference>
<proteinExistence type="predicted"/>
<reference evidence="2 3" key="1">
    <citation type="submission" date="2017-06" db="EMBL/GenBank/DDBJ databases">
        <authorList>
            <person name="Kim H.J."/>
            <person name="Triplett B.A."/>
        </authorList>
    </citation>
    <scope>NUCLEOTIDE SEQUENCE [LARGE SCALE GENOMIC DNA]</scope>
    <source>
        <strain evidence="2 3">CGMCC 4.2132</strain>
    </source>
</reference>